<evidence type="ECO:0000256" key="1">
    <source>
        <dbReference type="SAM" id="MobiDB-lite"/>
    </source>
</evidence>
<reference evidence="2 3" key="1">
    <citation type="submission" date="2012-12" db="EMBL/GenBank/DDBJ databases">
        <title>Whole genome shotgun sequence of Gordonia hirsuta NBRC 16056.</title>
        <authorList>
            <person name="Isaki-Nakamura S."/>
            <person name="Hosoyama A."/>
            <person name="Tsuchikane K."/>
            <person name="Katsumata H."/>
            <person name="Baba S."/>
            <person name="Yamazaki S."/>
            <person name="Fujita N."/>
        </authorList>
    </citation>
    <scope>NUCLEOTIDE SEQUENCE [LARGE SCALE GENOMIC DNA]</scope>
    <source>
        <strain evidence="2 3">NBRC 16056</strain>
    </source>
</reference>
<dbReference type="eggNOG" id="COG4974">
    <property type="taxonomic scope" value="Bacteria"/>
</dbReference>
<name>L7LFB8_9ACTN</name>
<feature type="region of interest" description="Disordered" evidence="1">
    <location>
        <begin position="1"/>
        <end position="20"/>
    </location>
</feature>
<organism evidence="2 3">
    <name type="scientific">Gordonia hirsuta DSM 44140 = NBRC 16056</name>
    <dbReference type="NCBI Taxonomy" id="1121927"/>
    <lineage>
        <taxon>Bacteria</taxon>
        <taxon>Bacillati</taxon>
        <taxon>Actinomycetota</taxon>
        <taxon>Actinomycetes</taxon>
        <taxon>Mycobacteriales</taxon>
        <taxon>Gordoniaceae</taxon>
        <taxon>Gordonia</taxon>
    </lineage>
</organism>
<comment type="caution">
    <text evidence="2">The sequence shown here is derived from an EMBL/GenBank/DDBJ whole genome shotgun (WGS) entry which is preliminary data.</text>
</comment>
<dbReference type="AlphaFoldDB" id="L7LFB8"/>
<evidence type="ECO:0000313" key="2">
    <source>
        <dbReference type="EMBL" id="GAC58753.1"/>
    </source>
</evidence>
<sequence length="501" mass="55874">MTMEPEGLNPRNTVRGRPRKTYGTRDCARCGKPLRRVQATWPEGRVCFPCWFVAIHTRGECPRCGVDRLLPGPADENGRNVCGPCAGIVDDFHCGRCGAEAGHHRKNLCARCALRDDLHVLLGGVPADPTLAGLVDALCSAERPESILIWKRSPKVQQFLRSLGDGSIAPTHEGLDSHPGRVTEHLRALMQHNGLLPQRDPWLPVFEQWIEAKLADLPIEVRRPVERFATWHHLRRIREIELVGGQTRPSIRWSKQEITETAKFLLWLHQAYGRTAAECTKGDIDEWIAGGPTTRTAIRTFVVTTLPAFTGRTIAMDHRTARSTPTISQDQRLSWIRELLAGTSESLPYRVAGILILLYAQPLNRIAALRTDAVDDTQHGPMTITFGKHPVDVPEPFAALLRDHLSNRPNLRTGSNSSSPWFFPGYHAGDHVHVDTIMHRLRQLGLSNLGGRNRSLDELVVECPPPIVADAVNYSCQVATKHAANAGESWARYTGRRIREP</sequence>
<dbReference type="EMBL" id="BANT01000048">
    <property type="protein sequence ID" value="GAC58753.1"/>
    <property type="molecule type" value="Genomic_DNA"/>
</dbReference>
<gene>
    <name evidence="2" type="ORF">GOHSU_48_00130</name>
</gene>
<proteinExistence type="predicted"/>
<dbReference type="STRING" id="1121927.GOHSU_48_00130"/>
<protein>
    <submittedName>
        <fullName evidence="2">Uncharacterized protein</fullName>
    </submittedName>
</protein>
<dbReference type="Proteomes" id="UP000053405">
    <property type="component" value="Unassembled WGS sequence"/>
</dbReference>
<accession>L7LFB8</accession>
<evidence type="ECO:0000313" key="3">
    <source>
        <dbReference type="Proteomes" id="UP000053405"/>
    </source>
</evidence>
<keyword evidence="3" id="KW-1185">Reference proteome</keyword>